<dbReference type="VEuPathDB" id="VectorBase:GPAI004707"/>
<reference evidence="1" key="2">
    <citation type="submission" date="2020-05" db="UniProtKB">
        <authorList>
            <consortium name="EnsemblMetazoa"/>
        </authorList>
    </citation>
    <scope>IDENTIFICATION</scope>
    <source>
        <strain evidence="1">IAEA</strain>
    </source>
</reference>
<name>A0A1A9Z5T1_GLOPL</name>
<dbReference type="Proteomes" id="UP000092445">
    <property type="component" value="Unassembled WGS sequence"/>
</dbReference>
<sequence length="138" mass="15307">METTKSSVGRTDLSFTHLGGDHIENIAAVDMDKIVSIMGPDDNNIVTATHKISKPSNDNSSAKEQEFLFLAALLSITRILGTVKRVECGPRSPERHSIRCKIKTSSVFSTISRMMKLNDTGRFSEHAIAKDHNLFYMP</sequence>
<evidence type="ECO:0000313" key="2">
    <source>
        <dbReference type="Proteomes" id="UP000092445"/>
    </source>
</evidence>
<evidence type="ECO:0000313" key="1">
    <source>
        <dbReference type="EnsemblMetazoa" id="GPAI004707-PA"/>
    </source>
</evidence>
<dbReference type="AlphaFoldDB" id="A0A1A9Z5T1"/>
<reference evidence="2" key="1">
    <citation type="submission" date="2014-03" db="EMBL/GenBank/DDBJ databases">
        <authorList>
            <person name="Aksoy S."/>
            <person name="Warren W."/>
            <person name="Wilson R.K."/>
        </authorList>
    </citation>
    <scope>NUCLEOTIDE SEQUENCE [LARGE SCALE GENOMIC DNA]</scope>
    <source>
        <strain evidence="2">IAEA</strain>
    </source>
</reference>
<dbReference type="EnsemblMetazoa" id="GPAI004707-RA">
    <property type="protein sequence ID" value="GPAI004707-PA"/>
    <property type="gene ID" value="GPAI004707"/>
</dbReference>
<organism evidence="1 2">
    <name type="scientific">Glossina pallidipes</name>
    <name type="common">Tsetse fly</name>
    <dbReference type="NCBI Taxonomy" id="7398"/>
    <lineage>
        <taxon>Eukaryota</taxon>
        <taxon>Metazoa</taxon>
        <taxon>Ecdysozoa</taxon>
        <taxon>Arthropoda</taxon>
        <taxon>Hexapoda</taxon>
        <taxon>Insecta</taxon>
        <taxon>Pterygota</taxon>
        <taxon>Neoptera</taxon>
        <taxon>Endopterygota</taxon>
        <taxon>Diptera</taxon>
        <taxon>Brachycera</taxon>
        <taxon>Muscomorpha</taxon>
        <taxon>Hippoboscoidea</taxon>
        <taxon>Glossinidae</taxon>
        <taxon>Glossina</taxon>
    </lineage>
</organism>
<proteinExistence type="predicted"/>
<accession>A0A1A9Z5T1</accession>
<keyword evidence="2" id="KW-1185">Reference proteome</keyword>
<protein>
    <submittedName>
        <fullName evidence="1">Uncharacterized protein</fullName>
    </submittedName>
</protein>